<gene>
    <name evidence="3" type="ORF">GCM10017786_59490</name>
</gene>
<dbReference type="EMBL" id="BNAU01000008">
    <property type="protein sequence ID" value="GHF17890.1"/>
    <property type="molecule type" value="Genomic_DNA"/>
</dbReference>
<comment type="caution">
    <text evidence="3">The sequence shown here is derived from an EMBL/GenBank/DDBJ whole genome shotgun (WGS) entry which is preliminary data.</text>
</comment>
<protein>
    <submittedName>
        <fullName evidence="3">Uncharacterized protein</fullName>
    </submittedName>
</protein>
<evidence type="ECO:0000313" key="3">
    <source>
        <dbReference type="EMBL" id="GHF17890.1"/>
    </source>
</evidence>
<reference evidence="4" key="1">
    <citation type="journal article" date="2019" name="Int. J. Syst. Evol. Microbiol.">
        <title>The Global Catalogue of Microorganisms (GCM) 10K type strain sequencing project: providing services to taxonomists for standard genome sequencing and annotation.</title>
        <authorList>
            <consortium name="The Broad Institute Genomics Platform"/>
            <consortium name="The Broad Institute Genome Sequencing Center for Infectious Disease"/>
            <person name="Wu L."/>
            <person name="Ma J."/>
        </authorList>
    </citation>
    <scope>NUCLEOTIDE SEQUENCE [LARGE SCALE GENOMIC DNA]</scope>
    <source>
        <strain evidence="4">CGMCC 4.7677</strain>
    </source>
</reference>
<evidence type="ECO:0000313" key="4">
    <source>
        <dbReference type="Proteomes" id="UP000605897"/>
    </source>
</evidence>
<feature type="transmembrane region" description="Helical" evidence="2">
    <location>
        <begin position="78"/>
        <end position="98"/>
    </location>
</feature>
<evidence type="ECO:0000256" key="2">
    <source>
        <dbReference type="SAM" id="Phobius"/>
    </source>
</evidence>
<feature type="region of interest" description="Disordered" evidence="1">
    <location>
        <begin position="100"/>
        <end position="133"/>
    </location>
</feature>
<dbReference type="Proteomes" id="UP000605897">
    <property type="component" value="Unassembled WGS sequence"/>
</dbReference>
<proteinExistence type="predicted"/>
<keyword evidence="4" id="KW-1185">Reference proteome</keyword>
<keyword evidence="2" id="KW-0472">Membrane</keyword>
<name>A0ABQ3JCD7_9PSEU</name>
<feature type="transmembrane region" description="Helical" evidence="2">
    <location>
        <begin position="38"/>
        <end position="57"/>
    </location>
</feature>
<keyword evidence="2" id="KW-1133">Transmembrane helix</keyword>
<keyword evidence="2" id="KW-0812">Transmembrane</keyword>
<evidence type="ECO:0000256" key="1">
    <source>
        <dbReference type="SAM" id="MobiDB-lite"/>
    </source>
</evidence>
<organism evidence="3 4">
    <name type="scientific">Amycolatopsis deserti</name>
    <dbReference type="NCBI Taxonomy" id="185696"/>
    <lineage>
        <taxon>Bacteria</taxon>
        <taxon>Bacillati</taxon>
        <taxon>Actinomycetota</taxon>
        <taxon>Actinomycetes</taxon>
        <taxon>Pseudonocardiales</taxon>
        <taxon>Pseudonocardiaceae</taxon>
        <taxon>Amycolatopsis</taxon>
    </lineage>
</organism>
<accession>A0ABQ3JCD7</accession>
<sequence length="133" mass="15430">MQTIGYWDAWTVWWHGRSVASFELWSWPILAWGRLGKGLQFAGGLIVVLDLIGAERLRKAVISIRRARRETLRSFRRHPVLIVLLWLAGTAFAAFVGFTSESERRRSSPGWFAPRDLRRSSRHTAPWASTRRR</sequence>